<dbReference type="EC" id="3.2.1.14" evidence="3"/>
<evidence type="ECO:0000256" key="1">
    <source>
        <dbReference type="ARBA" id="ARBA00000822"/>
    </source>
</evidence>
<keyword evidence="8 13" id="KW-0472">Membrane</keyword>
<keyword evidence="7" id="KW-0378">Hydrolase</keyword>
<keyword evidence="11" id="KW-0961">Cell wall biogenesis/degradation</keyword>
<dbReference type="GO" id="GO:0005975">
    <property type="term" value="P:carbohydrate metabolic process"/>
    <property type="evidence" value="ECO:0007669"/>
    <property type="project" value="InterPro"/>
</dbReference>
<keyword evidence="6" id="KW-0732">Signal</keyword>
<evidence type="ECO:0000313" key="16">
    <source>
        <dbReference type="Proteomes" id="UP001152607"/>
    </source>
</evidence>
<evidence type="ECO:0000259" key="14">
    <source>
        <dbReference type="PROSITE" id="PS51762"/>
    </source>
</evidence>
<comment type="catalytic activity">
    <reaction evidence="1">
        <text>Random endo-hydrolysis of N-acetyl-beta-D-glucosaminide (1-&gt;4)-beta-linkages in chitin and chitodextrins.</text>
        <dbReference type="EC" id="3.2.1.14"/>
    </reaction>
</comment>
<feature type="transmembrane region" description="Helical" evidence="13">
    <location>
        <begin position="392"/>
        <end position="414"/>
    </location>
</feature>
<evidence type="ECO:0000256" key="13">
    <source>
        <dbReference type="SAM" id="Phobius"/>
    </source>
</evidence>
<dbReference type="Proteomes" id="UP001152607">
    <property type="component" value="Unassembled WGS sequence"/>
</dbReference>
<evidence type="ECO:0000256" key="7">
    <source>
        <dbReference type="ARBA" id="ARBA00022801"/>
    </source>
</evidence>
<sequence>MPVHSQTPSPSHPLFPPLPCSSPRENPLISSLANPPVTLFVQTTITTTTTARCVWIRAVPHSLHISPILYHTSTHSLHAIMLSGALSTVALLAAVLPTALAQTSTLCNPLEERGCPNMPALGANLTFNFTERYNDKVWTKPSAGVIEANEKSEGSYFSLRLRGESPTLHSNFYMFFGRLEVVMRAAAGKGIISTAILQSEDLDEIDWEFMGGNSTHAFTNYYGKGNSDMPTPNRGIEPKMDSSPLDGFHNYTIDWTEERIEWILDDKVVRTLKYEEAKGSDGKSYYPQTPMNVRIGLWAAGDVENNKPGVVEWAGGETDFKQAPFSMIVKSVYAADYTNAKEYSWDDMDDTGDHQKVKIIGKDTNQRSQVFVEATKPTGVDRIKAMSTTTKIAIGASVAGVVLIGAALIAFCCVKQRRAGRKEYATFQAQENQEKAEYAMHKQNWQSRASRYARV</sequence>
<comment type="subcellular location">
    <subcellularLocation>
        <location evidence="2">Membrane</location>
    </subcellularLocation>
</comment>
<dbReference type="GO" id="GO:0009277">
    <property type="term" value="C:fungal-type cell wall"/>
    <property type="evidence" value="ECO:0007669"/>
    <property type="project" value="TreeGrafter"/>
</dbReference>
<evidence type="ECO:0000256" key="5">
    <source>
        <dbReference type="ARBA" id="ARBA00022679"/>
    </source>
</evidence>
<protein>
    <recommendedName>
        <fullName evidence="3">chitinase</fullName>
        <ecNumber evidence="3">3.2.1.14</ecNumber>
    </recommendedName>
</protein>
<gene>
    <name evidence="15" type="ORF">PDIGIT_LOCUS12837</name>
</gene>
<reference evidence="15" key="1">
    <citation type="submission" date="2023-01" db="EMBL/GenBank/DDBJ databases">
        <authorList>
            <person name="Van Ghelder C."/>
            <person name="Rancurel C."/>
        </authorList>
    </citation>
    <scope>NUCLEOTIDE SEQUENCE</scope>
    <source>
        <strain evidence="15">CNCM I-4278</strain>
    </source>
</reference>
<evidence type="ECO:0000256" key="10">
    <source>
        <dbReference type="ARBA" id="ARBA00023295"/>
    </source>
</evidence>
<evidence type="ECO:0000256" key="11">
    <source>
        <dbReference type="ARBA" id="ARBA00023316"/>
    </source>
</evidence>
<organism evidence="15 16">
    <name type="scientific">Periconia digitata</name>
    <dbReference type="NCBI Taxonomy" id="1303443"/>
    <lineage>
        <taxon>Eukaryota</taxon>
        <taxon>Fungi</taxon>
        <taxon>Dikarya</taxon>
        <taxon>Ascomycota</taxon>
        <taxon>Pezizomycotina</taxon>
        <taxon>Dothideomycetes</taxon>
        <taxon>Pleosporomycetidae</taxon>
        <taxon>Pleosporales</taxon>
        <taxon>Massarineae</taxon>
        <taxon>Periconiaceae</taxon>
        <taxon>Periconia</taxon>
    </lineage>
</organism>
<dbReference type="Pfam" id="PF00722">
    <property type="entry name" value="Glyco_hydro_16"/>
    <property type="match status" value="1"/>
</dbReference>
<dbReference type="InterPro" id="IPR050546">
    <property type="entry name" value="Glycosyl_Hydrlase_16"/>
</dbReference>
<keyword evidence="9" id="KW-0325">Glycoprotein</keyword>
<name>A0A9W4UQM5_9PLEO</name>
<proteinExistence type="inferred from homology"/>
<dbReference type="GO" id="GO:0031505">
    <property type="term" value="P:fungal-type cell wall organization"/>
    <property type="evidence" value="ECO:0007669"/>
    <property type="project" value="TreeGrafter"/>
</dbReference>
<dbReference type="InterPro" id="IPR013320">
    <property type="entry name" value="ConA-like_dom_sf"/>
</dbReference>
<dbReference type="SUPFAM" id="SSF49899">
    <property type="entry name" value="Concanavalin A-like lectins/glucanases"/>
    <property type="match status" value="1"/>
</dbReference>
<evidence type="ECO:0000256" key="12">
    <source>
        <dbReference type="ARBA" id="ARBA00038074"/>
    </source>
</evidence>
<dbReference type="PANTHER" id="PTHR10963">
    <property type="entry name" value="GLYCOSYL HYDROLASE-RELATED"/>
    <property type="match status" value="1"/>
</dbReference>
<comment type="similarity">
    <text evidence="12">Belongs to the glycosyl hydrolase 16 family. CRH1 subfamily.</text>
</comment>
<keyword evidence="16" id="KW-1185">Reference proteome</keyword>
<comment type="caution">
    <text evidence="15">The sequence shown here is derived from an EMBL/GenBank/DDBJ whole genome shotgun (WGS) entry which is preliminary data.</text>
</comment>
<dbReference type="AlphaFoldDB" id="A0A9W4UQM5"/>
<evidence type="ECO:0000256" key="6">
    <source>
        <dbReference type="ARBA" id="ARBA00022729"/>
    </source>
</evidence>
<feature type="domain" description="GH16" evidence="14">
    <location>
        <begin position="101"/>
        <end position="337"/>
    </location>
</feature>
<dbReference type="PROSITE" id="PS51762">
    <property type="entry name" value="GH16_2"/>
    <property type="match status" value="1"/>
</dbReference>
<dbReference type="EMBL" id="CAOQHR010000009">
    <property type="protein sequence ID" value="CAI6339674.1"/>
    <property type="molecule type" value="Genomic_DNA"/>
</dbReference>
<dbReference type="OrthoDB" id="4781at2759"/>
<dbReference type="PANTHER" id="PTHR10963:SF27">
    <property type="entry name" value="GLYCOSIDASE-RELATED"/>
    <property type="match status" value="1"/>
</dbReference>
<keyword evidence="4" id="KW-0328">Glycosyltransferase</keyword>
<dbReference type="GO" id="GO:0016020">
    <property type="term" value="C:membrane"/>
    <property type="evidence" value="ECO:0007669"/>
    <property type="project" value="UniProtKB-SubCell"/>
</dbReference>
<dbReference type="InterPro" id="IPR000757">
    <property type="entry name" value="Beta-glucanase-like"/>
</dbReference>
<evidence type="ECO:0000256" key="4">
    <source>
        <dbReference type="ARBA" id="ARBA00022676"/>
    </source>
</evidence>
<keyword evidence="5" id="KW-0808">Transferase</keyword>
<keyword evidence="13" id="KW-1133">Transmembrane helix</keyword>
<evidence type="ECO:0000313" key="15">
    <source>
        <dbReference type="EMBL" id="CAI6339674.1"/>
    </source>
</evidence>
<evidence type="ECO:0000256" key="9">
    <source>
        <dbReference type="ARBA" id="ARBA00023180"/>
    </source>
</evidence>
<accession>A0A9W4UQM5</accession>
<evidence type="ECO:0000256" key="8">
    <source>
        <dbReference type="ARBA" id="ARBA00023136"/>
    </source>
</evidence>
<keyword evidence="13" id="KW-0812">Transmembrane</keyword>
<dbReference type="CDD" id="cd02183">
    <property type="entry name" value="GH16_fungal_CRH1_transglycosylase"/>
    <property type="match status" value="1"/>
</dbReference>
<dbReference type="Gene3D" id="2.60.120.200">
    <property type="match status" value="1"/>
</dbReference>
<keyword evidence="10" id="KW-0326">Glycosidase</keyword>
<evidence type="ECO:0000256" key="3">
    <source>
        <dbReference type="ARBA" id="ARBA00012729"/>
    </source>
</evidence>
<evidence type="ECO:0000256" key="2">
    <source>
        <dbReference type="ARBA" id="ARBA00004370"/>
    </source>
</evidence>
<dbReference type="GO" id="GO:0008843">
    <property type="term" value="F:endochitinase activity"/>
    <property type="evidence" value="ECO:0007669"/>
    <property type="project" value="UniProtKB-EC"/>
</dbReference>
<dbReference type="GO" id="GO:0016757">
    <property type="term" value="F:glycosyltransferase activity"/>
    <property type="evidence" value="ECO:0007669"/>
    <property type="project" value="UniProtKB-KW"/>
</dbReference>